<evidence type="ECO:0000313" key="1">
    <source>
        <dbReference type="EMBL" id="KYH24292.1"/>
    </source>
</evidence>
<reference evidence="1 2" key="1">
    <citation type="submission" date="2016-02" db="EMBL/GenBank/DDBJ databases">
        <title>Genome sequence of Halalkalicoccus paucihalophilus DSM 24557.</title>
        <authorList>
            <person name="Poehlein A."/>
            <person name="Daniel R."/>
        </authorList>
    </citation>
    <scope>NUCLEOTIDE SEQUENCE [LARGE SCALE GENOMIC DNA]</scope>
    <source>
        <strain evidence="1 2">DSM 24557</strain>
    </source>
</reference>
<comment type="caution">
    <text evidence="1">The sequence shown here is derived from an EMBL/GenBank/DDBJ whole genome shotgun (WGS) entry which is preliminary data.</text>
</comment>
<organism evidence="1 2">
    <name type="scientific">Halalkalicoccus paucihalophilus</name>
    <dbReference type="NCBI Taxonomy" id="1008153"/>
    <lineage>
        <taxon>Archaea</taxon>
        <taxon>Methanobacteriati</taxon>
        <taxon>Methanobacteriota</taxon>
        <taxon>Stenosarchaea group</taxon>
        <taxon>Halobacteria</taxon>
        <taxon>Halobacteriales</taxon>
        <taxon>Halococcaceae</taxon>
        <taxon>Halalkalicoccus</taxon>
    </lineage>
</organism>
<accession>A0A151A9X1</accession>
<dbReference type="EMBL" id="LTAZ01000013">
    <property type="protein sequence ID" value="KYH24292.1"/>
    <property type="molecule type" value="Genomic_DNA"/>
</dbReference>
<protein>
    <submittedName>
        <fullName evidence="1">Uncharacterized protein</fullName>
    </submittedName>
</protein>
<gene>
    <name evidence="1" type="ORF">HAPAU_32750</name>
</gene>
<dbReference type="AlphaFoldDB" id="A0A151A9X1"/>
<proteinExistence type="predicted"/>
<evidence type="ECO:0000313" key="2">
    <source>
        <dbReference type="Proteomes" id="UP000075321"/>
    </source>
</evidence>
<sequence>MSYALLYCPLLGYHALCRRLLTCPIATTVISVSCLFIDDHELPATTLHLLDVVFLEFCEEVHNAGHSLGMGLIPSTTVDNRDRLAIEYGANRRFLGPILHAPSDEVSAFLVGRELAIDNVFEERTDPI</sequence>
<keyword evidence="2" id="KW-1185">Reference proteome</keyword>
<dbReference type="Proteomes" id="UP000075321">
    <property type="component" value="Unassembled WGS sequence"/>
</dbReference>
<name>A0A151A9X1_9EURY</name>